<evidence type="ECO:0000313" key="6">
    <source>
        <dbReference type="Proteomes" id="UP001187531"/>
    </source>
</evidence>
<proteinExistence type="predicted"/>
<dbReference type="SMART" id="SM00360">
    <property type="entry name" value="RRM"/>
    <property type="match status" value="1"/>
</dbReference>
<feature type="region of interest" description="Disordered" evidence="3">
    <location>
        <begin position="168"/>
        <end position="201"/>
    </location>
</feature>
<protein>
    <recommendedName>
        <fullName evidence="4">RRM domain-containing protein</fullName>
    </recommendedName>
</protein>
<evidence type="ECO:0000256" key="2">
    <source>
        <dbReference type="PROSITE-ProRule" id="PRU00176"/>
    </source>
</evidence>
<dbReference type="GO" id="GO:0005634">
    <property type="term" value="C:nucleus"/>
    <property type="evidence" value="ECO:0007669"/>
    <property type="project" value="TreeGrafter"/>
</dbReference>
<evidence type="ECO:0000259" key="4">
    <source>
        <dbReference type="PROSITE" id="PS50102"/>
    </source>
</evidence>
<dbReference type="Pfam" id="PF00076">
    <property type="entry name" value="RRM_1"/>
    <property type="match status" value="1"/>
</dbReference>
<dbReference type="InterPro" id="IPR012677">
    <property type="entry name" value="Nucleotide-bd_a/b_plait_sf"/>
</dbReference>
<comment type="caution">
    <text evidence="5">The sequence shown here is derived from an EMBL/GenBank/DDBJ whole genome shotgun (WGS) entry which is preliminary data.</text>
</comment>
<dbReference type="EMBL" id="JAVRJZ010000017">
    <property type="protein sequence ID" value="KAK2710157.1"/>
    <property type="molecule type" value="Genomic_DNA"/>
</dbReference>
<dbReference type="InterPro" id="IPR025715">
    <property type="entry name" value="FoP_C"/>
</dbReference>
<dbReference type="PANTHER" id="PTHR19965:SF82">
    <property type="entry name" value="THO COMPLEX SUBUNIT 4"/>
    <property type="match status" value="1"/>
</dbReference>
<dbReference type="CDD" id="cd12680">
    <property type="entry name" value="RRM_THOC4"/>
    <property type="match status" value="1"/>
</dbReference>
<reference evidence="5" key="1">
    <citation type="submission" date="2023-07" db="EMBL/GenBank/DDBJ databases">
        <title>Chromosome-level genome assembly of Artemia franciscana.</title>
        <authorList>
            <person name="Jo E."/>
        </authorList>
    </citation>
    <scope>NUCLEOTIDE SEQUENCE</scope>
    <source>
        <tissue evidence="5">Whole body</tissue>
    </source>
</reference>
<accession>A0AA88KZ37</accession>
<keyword evidence="1 2" id="KW-0694">RNA-binding</keyword>
<dbReference type="SMART" id="SM01218">
    <property type="entry name" value="FoP_duplication"/>
    <property type="match status" value="1"/>
</dbReference>
<dbReference type="Proteomes" id="UP001187531">
    <property type="component" value="Unassembled WGS sequence"/>
</dbReference>
<evidence type="ECO:0000256" key="1">
    <source>
        <dbReference type="ARBA" id="ARBA00022884"/>
    </source>
</evidence>
<sequence>MDQSLEEIIKARKLNGRKFSGGSVIKRRNLHMRRGYWRERGGLSGRRKFFKSAELRWPSVREEFGGGRTKLFISNLDFRVNDKDIRDLFSEFGPIKSAAVHYDRNVRSLGTANVIYERRMDAIQAMKQYNDIPLDGRKMKIEISLSEIPAVARTMRLGSLRISSGRFRGYRSDNRGQSHMDGRGRARLRGRGSWGGGCGGRKPLTAEQLDKELDSYIKMDVS</sequence>
<dbReference type="AlphaFoldDB" id="A0AA88KZ37"/>
<dbReference type="InterPro" id="IPR051229">
    <property type="entry name" value="ALYREF_mRNA_export"/>
</dbReference>
<dbReference type="Gene3D" id="3.30.70.330">
    <property type="match status" value="1"/>
</dbReference>
<dbReference type="InterPro" id="IPR000504">
    <property type="entry name" value="RRM_dom"/>
</dbReference>
<feature type="compositionally biased region" description="Basic and acidic residues" evidence="3">
    <location>
        <begin position="170"/>
        <end position="184"/>
    </location>
</feature>
<evidence type="ECO:0000313" key="5">
    <source>
        <dbReference type="EMBL" id="KAK2710157.1"/>
    </source>
</evidence>
<gene>
    <name evidence="5" type="ORF">QYM36_013729</name>
</gene>
<dbReference type="InterPro" id="IPR035979">
    <property type="entry name" value="RBD_domain_sf"/>
</dbReference>
<dbReference type="PANTHER" id="PTHR19965">
    <property type="entry name" value="RNA AND EXPORT FACTOR BINDING PROTEIN"/>
    <property type="match status" value="1"/>
</dbReference>
<feature type="domain" description="RRM" evidence="4">
    <location>
        <begin position="69"/>
        <end position="146"/>
    </location>
</feature>
<keyword evidence="6" id="KW-1185">Reference proteome</keyword>
<organism evidence="5 6">
    <name type="scientific">Artemia franciscana</name>
    <name type="common">Brine shrimp</name>
    <name type="synonym">Artemia sanfranciscana</name>
    <dbReference type="NCBI Taxonomy" id="6661"/>
    <lineage>
        <taxon>Eukaryota</taxon>
        <taxon>Metazoa</taxon>
        <taxon>Ecdysozoa</taxon>
        <taxon>Arthropoda</taxon>
        <taxon>Crustacea</taxon>
        <taxon>Branchiopoda</taxon>
        <taxon>Anostraca</taxon>
        <taxon>Artemiidae</taxon>
        <taxon>Artemia</taxon>
    </lineage>
</organism>
<dbReference type="SUPFAM" id="SSF54928">
    <property type="entry name" value="RNA-binding domain, RBD"/>
    <property type="match status" value="1"/>
</dbReference>
<name>A0AA88KZ37_ARTSF</name>
<dbReference type="PROSITE" id="PS50102">
    <property type="entry name" value="RRM"/>
    <property type="match status" value="1"/>
</dbReference>
<dbReference type="GO" id="GO:0006406">
    <property type="term" value="P:mRNA export from nucleus"/>
    <property type="evidence" value="ECO:0007669"/>
    <property type="project" value="TreeGrafter"/>
</dbReference>
<dbReference type="Pfam" id="PF13865">
    <property type="entry name" value="FoP_duplication"/>
    <property type="match status" value="1"/>
</dbReference>
<dbReference type="GO" id="GO:0003729">
    <property type="term" value="F:mRNA binding"/>
    <property type="evidence" value="ECO:0007669"/>
    <property type="project" value="TreeGrafter"/>
</dbReference>
<evidence type="ECO:0000256" key="3">
    <source>
        <dbReference type="SAM" id="MobiDB-lite"/>
    </source>
</evidence>